<keyword evidence="9" id="KW-1185">Reference proteome</keyword>
<evidence type="ECO:0000313" key="9">
    <source>
        <dbReference type="Proteomes" id="UP000198841"/>
    </source>
</evidence>
<dbReference type="Pfam" id="PF13861">
    <property type="entry name" value="FLgD_tudor"/>
    <property type="match status" value="1"/>
</dbReference>
<keyword evidence="8" id="KW-0282">Flagellum</keyword>
<reference evidence="8 9" key="1">
    <citation type="submission" date="2016-10" db="EMBL/GenBank/DDBJ databases">
        <authorList>
            <person name="Varghese N."/>
            <person name="Submissions S."/>
        </authorList>
    </citation>
    <scope>NUCLEOTIDE SEQUENCE [LARGE SCALE GENOMIC DNA]</scope>
    <source>
        <strain evidence="8 9">YR512</strain>
    </source>
</reference>
<keyword evidence="3 5" id="KW-1005">Bacterial flagellum biogenesis</keyword>
<dbReference type="Gene3D" id="2.60.40.4070">
    <property type="match status" value="1"/>
</dbReference>
<comment type="similarity">
    <text evidence="1 5">Belongs to the FlgD family.</text>
</comment>
<dbReference type="NCBIfam" id="NF005176">
    <property type="entry name" value="PRK06655.1-1"/>
    <property type="match status" value="1"/>
</dbReference>
<evidence type="ECO:0000256" key="1">
    <source>
        <dbReference type="ARBA" id="ARBA00010577"/>
    </source>
</evidence>
<keyword evidence="8" id="KW-0969">Cilium</keyword>
<evidence type="ECO:0000259" key="6">
    <source>
        <dbReference type="Pfam" id="PF13860"/>
    </source>
</evidence>
<name>A0A1I3R5W7_9GAMM</name>
<evidence type="ECO:0000313" key="8">
    <source>
        <dbReference type="EMBL" id="SFJ41515.1"/>
    </source>
</evidence>
<evidence type="ECO:0000256" key="5">
    <source>
        <dbReference type="RuleBase" id="RU362076"/>
    </source>
</evidence>
<protein>
    <recommendedName>
        <fullName evidence="2 5">Basal-body rod modification protein FlgD</fullName>
    </recommendedName>
</protein>
<evidence type="ECO:0000259" key="7">
    <source>
        <dbReference type="Pfam" id="PF13861"/>
    </source>
</evidence>
<dbReference type="Pfam" id="PF03963">
    <property type="entry name" value="FlgD"/>
    <property type="match status" value="1"/>
</dbReference>
<dbReference type="InterPro" id="IPR025963">
    <property type="entry name" value="FLgD_Tudor"/>
</dbReference>
<dbReference type="Pfam" id="PF13860">
    <property type="entry name" value="FlgD_ig"/>
    <property type="match status" value="1"/>
</dbReference>
<organism evidence="8 9">
    <name type="scientific">Candidatus Pantoea symbiotica</name>
    <dbReference type="NCBI Taxonomy" id="1884370"/>
    <lineage>
        <taxon>Bacteria</taxon>
        <taxon>Pseudomonadati</taxon>
        <taxon>Pseudomonadota</taxon>
        <taxon>Gammaproteobacteria</taxon>
        <taxon>Enterobacterales</taxon>
        <taxon>Erwiniaceae</taxon>
        <taxon>Pantoea</taxon>
    </lineage>
</organism>
<dbReference type="InterPro" id="IPR005648">
    <property type="entry name" value="FlgD"/>
</dbReference>
<evidence type="ECO:0000256" key="3">
    <source>
        <dbReference type="ARBA" id="ARBA00022795"/>
    </source>
</evidence>
<gene>
    <name evidence="8" type="ORF">SAMN05518863_101403</name>
</gene>
<dbReference type="Proteomes" id="UP000198841">
    <property type="component" value="Unassembled WGS sequence"/>
</dbReference>
<evidence type="ECO:0000256" key="2">
    <source>
        <dbReference type="ARBA" id="ARBA00016013"/>
    </source>
</evidence>
<sequence>MSVAVGIKDSLDPTVLTSSSASSGNTSADLQNQFLNMLVAQLKNQDPTNPMDNSQLTTQLAQINTLSGIEKLNTTLGSISGQISSSQSLQSATLIGHGVMVNGSQVLVGSGTTTPFGVELSTASTATTATIKDASGATVRTIDLGALTAGVHTFSWDGTLTDGSTAPDGKYTVSLAASSGSTQLVAQPLNYAYVNGVSTVGDTAKLDLGTMGSATLDEIRQIL</sequence>
<proteinExistence type="inferred from homology"/>
<evidence type="ECO:0000256" key="4">
    <source>
        <dbReference type="ARBA" id="ARBA00024746"/>
    </source>
</evidence>
<comment type="function">
    <text evidence="4 5">Required for flagellar hook formation. May act as a scaffolding protein.</text>
</comment>
<comment type="caution">
    <text evidence="8">The sequence shown here is derived from an EMBL/GenBank/DDBJ whole genome shotgun (WGS) entry which is preliminary data.</text>
</comment>
<dbReference type="RefSeq" id="WP_008103087.1">
    <property type="nucleotide sequence ID" value="NZ_FOSD01000001.1"/>
</dbReference>
<dbReference type="Gene3D" id="2.30.30.910">
    <property type="match status" value="1"/>
</dbReference>
<accession>A0A1I3R5W7</accession>
<feature type="domain" description="FlgD Tudor-like" evidence="7">
    <location>
        <begin position="86"/>
        <end position="220"/>
    </location>
</feature>
<dbReference type="EMBL" id="FOSD01000001">
    <property type="protein sequence ID" value="SFJ41515.1"/>
    <property type="molecule type" value="Genomic_DNA"/>
</dbReference>
<dbReference type="InterPro" id="IPR025965">
    <property type="entry name" value="FlgD/Vpr_Ig-like"/>
</dbReference>
<feature type="domain" description="FlgD/Vpr Ig-like" evidence="6">
    <location>
        <begin position="110"/>
        <end position="180"/>
    </location>
</feature>
<keyword evidence="8" id="KW-0966">Cell projection</keyword>